<dbReference type="EMBL" id="AMQM01003869">
    <property type="status" value="NOT_ANNOTATED_CDS"/>
    <property type="molecule type" value="Genomic_DNA"/>
</dbReference>
<proteinExistence type="predicted"/>
<dbReference type="OrthoDB" id="10067824at2759"/>
<dbReference type="InterPro" id="IPR035979">
    <property type="entry name" value="RBD_domain_sf"/>
</dbReference>
<dbReference type="InterPro" id="IPR000504">
    <property type="entry name" value="RRM_dom"/>
</dbReference>
<evidence type="ECO:0000256" key="2">
    <source>
        <dbReference type="ARBA" id="ARBA00022884"/>
    </source>
</evidence>
<dbReference type="InParanoid" id="T1FSX5"/>
<feature type="compositionally biased region" description="Basic and acidic residues" evidence="5">
    <location>
        <begin position="36"/>
        <end position="58"/>
    </location>
</feature>
<dbReference type="Gene3D" id="3.30.70.330">
    <property type="match status" value="2"/>
</dbReference>
<evidence type="ECO:0000256" key="3">
    <source>
        <dbReference type="PROSITE-ProRule" id="PRU00176"/>
    </source>
</evidence>
<feature type="coiled-coil region" evidence="4">
    <location>
        <begin position="318"/>
        <end position="345"/>
    </location>
</feature>
<dbReference type="HOGENOM" id="CLU_516085_0_0_1"/>
<accession>T1FSX5</accession>
<dbReference type="GO" id="GO:0003723">
    <property type="term" value="F:RNA binding"/>
    <property type="evidence" value="ECO:0000318"/>
    <property type="project" value="GO_Central"/>
</dbReference>
<dbReference type="Gene3D" id="6.10.250.1170">
    <property type="match status" value="1"/>
</dbReference>
<dbReference type="PROSITE" id="PS50102">
    <property type="entry name" value="RRM"/>
    <property type="match status" value="2"/>
</dbReference>
<dbReference type="EMBL" id="KB096325">
    <property type="protein sequence ID" value="ESO05736.1"/>
    <property type="molecule type" value="Genomic_DNA"/>
</dbReference>
<dbReference type="EnsemblMetazoa" id="HelroT191370">
    <property type="protein sequence ID" value="HelroP191370"/>
    <property type="gene ID" value="HelroG191370"/>
</dbReference>
<feature type="region of interest" description="Disordered" evidence="5">
    <location>
        <begin position="1"/>
        <end position="79"/>
    </location>
</feature>
<evidence type="ECO:0000256" key="1">
    <source>
        <dbReference type="ARBA" id="ARBA00022737"/>
    </source>
</evidence>
<dbReference type="Pfam" id="PF08075">
    <property type="entry name" value="NOPS"/>
    <property type="match status" value="1"/>
</dbReference>
<reference evidence="7 9" key="2">
    <citation type="journal article" date="2013" name="Nature">
        <title>Insights into bilaterian evolution from three spiralian genomes.</title>
        <authorList>
            <person name="Simakov O."/>
            <person name="Marletaz F."/>
            <person name="Cho S.J."/>
            <person name="Edsinger-Gonzales E."/>
            <person name="Havlak P."/>
            <person name="Hellsten U."/>
            <person name="Kuo D.H."/>
            <person name="Larsson T."/>
            <person name="Lv J."/>
            <person name="Arendt D."/>
            <person name="Savage R."/>
            <person name="Osoegawa K."/>
            <person name="de Jong P."/>
            <person name="Grimwood J."/>
            <person name="Chapman J.A."/>
            <person name="Shapiro H."/>
            <person name="Aerts A."/>
            <person name="Otillar R.P."/>
            <person name="Terry A.Y."/>
            <person name="Boore J.L."/>
            <person name="Grigoriev I.V."/>
            <person name="Lindberg D.R."/>
            <person name="Seaver E.C."/>
            <person name="Weisblat D.A."/>
            <person name="Putnam N.H."/>
            <person name="Rokhsar D.S."/>
        </authorList>
    </citation>
    <scope>NUCLEOTIDE SEQUENCE</scope>
</reference>
<dbReference type="InterPro" id="IPR012677">
    <property type="entry name" value="Nucleotide-bd_a/b_plait_sf"/>
</dbReference>
<dbReference type="RefSeq" id="XP_009016369.1">
    <property type="nucleotide sequence ID" value="XM_009018121.1"/>
</dbReference>
<dbReference type="STRING" id="6412.T1FSX5"/>
<sequence>MSSADNEKSSVNKYKSGGYGSYSRGSSSNSHSSGFVKRERAESHNRSEQKGDVDEAKKSGSNNADSSAPKPKTQEKKFTGRCRIFVGNVPNDMTEDEFKKMFEAHGETSELFLNANRGFGFIRMETRHITEKARAALDGQVVKGGRHLRVRLAGHPAALKVKYLSPNISNELLEQTFSMFGEVERAVVIVDDKGKPTGEGIVEFSRKAAAASAVKKISEGIFLMTAQPRPIEVEFLEQKDENDGLPELFFTKTSELLKDREKPPRFVQPGSFESDIGQKWKKLYQLYRDQEELLKKNFADEVAKLEVDQETAMLEQHTNMLRQDLQRRQEELRLLEEQTQNEIKRKLEMRNVYQNRRQEDERRRGPLMDNDLRRRQDDVLRRQMDAVKNQSSDNPFNLDRGLERPSAGAPPLQPPPVPPNVDRTRLQTGVGLLGSALGVAQSLGNFNNGGNVRVGMLARPPLQNNVPLLMDPTGPQMRPPQNMRFDNPPPVSSNMLGLRPPGGMGQHGPMLPNQGSVSHSEAKRPRRY</sequence>
<feature type="compositionally biased region" description="Basic and acidic residues" evidence="5">
    <location>
        <begin position="356"/>
        <end position="385"/>
    </location>
</feature>
<feature type="domain" description="RRM" evidence="6">
    <location>
        <begin position="82"/>
        <end position="155"/>
    </location>
</feature>
<keyword evidence="2 3" id="KW-0694">RNA-binding</keyword>
<organism evidence="8 9">
    <name type="scientific">Helobdella robusta</name>
    <name type="common">Californian leech</name>
    <dbReference type="NCBI Taxonomy" id="6412"/>
    <lineage>
        <taxon>Eukaryota</taxon>
        <taxon>Metazoa</taxon>
        <taxon>Spiralia</taxon>
        <taxon>Lophotrochozoa</taxon>
        <taxon>Annelida</taxon>
        <taxon>Clitellata</taxon>
        <taxon>Hirudinea</taxon>
        <taxon>Rhynchobdellida</taxon>
        <taxon>Glossiphoniidae</taxon>
        <taxon>Helobdella</taxon>
    </lineage>
</organism>
<dbReference type="AlphaFoldDB" id="T1FSX5"/>
<evidence type="ECO:0000259" key="6">
    <source>
        <dbReference type="PROSITE" id="PS50102"/>
    </source>
</evidence>
<dbReference type="eggNOG" id="KOG0115">
    <property type="taxonomic scope" value="Eukaryota"/>
</dbReference>
<dbReference type="GO" id="GO:0005634">
    <property type="term" value="C:nucleus"/>
    <property type="evidence" value="ECO:0000318"/>
    <property type="project" value="GO_Central"/>
</dbReference>
<dbReference type="GO" id="GO:0006355">
    <property type="term" value="P:regulation of DNA-templated transcription"/>
    <property type="evidence" value="ECO:0000318"/>
    <property type="project" value="GO_Central"/>
</dbReference>
<keyword evidence="1" id="KW-0677">Repeat</keyword>
<feature type="region of interest" description="Disordered" evidence="5">
    <location>
        <begin position="354"/>
        <end position="419"/>
    </location>
</feature>
<dbReference type="CTD" id="20211922"/>
<keyword evidence="9" id="KW-1185">Reference proteome</keyword>
<name>T1FSX5_HELRO</name>
<dbReference type="KEGG" id="hro:HELRODRAFT_191370"/>
<evidence type="ECO:0000313" key="9">
    <source>
        <dbReference type="Proteomes" id="UP000015101"/>
    </source>
</evidence>
<feature type="compositionally biased region" description="Low complexity" evidence="5">
    <location>
        <begin position="11"/>
        <end position="34"/>
    </location>
</feature>
<dbReference type="SUPFAM" id="SSF54928">
    <property type="entry name" value="RNA-binding domain, RBD"/>
    <property type="match status" value="1"/>
</dbReference>
<dbReference type="FunFam" id="3.30.70.330:FF:000043">
    <property type="entry name" value="paraspeckle component 1 isoform X1"/>
    <property type="match status" value="1"/>
</dbReference>
<reference evidence="8" key="3">
    <citation type="submission" date="2015-06" db="UniProtKB">
        <authorList>
            <consortium name="EnsemblMetazoa"/>
        </authorList>
    </citation>
    <scope>IDENTIFICATION</scope>
</reference>
<evidence type="ECO:0000313" key="7">
    <source>
        <dbReference type="EMBL" id="ESO05736.1"/>
    </source>
</evidence>
<evidence type="ECO:0000256" key="4">
    <source>
        <dbReference type="SAM" id="Coils"/>
    </source>
</evidence>
<dbReference type="Pfam" id="PF00076">
    <property type="entry name" value="RRM_1"/>
    <property type="match status" value="2"/>
</dbReference>
<feature type="compositionally biased region" description="Basic and acidic residues" evidence="5">
    <location>
        <begin position="1"/>
        <end position="10"/>
    </location>
</feature>
<dbReference type="PANTHER" id="PTHR23189">
    <property type="entry name" value="RNA RECOGNITION MOTIF-CONTAINING"/>
    <property type="match status" value="1"/>
</dbReference>
<dbReference type="InterPro" id="IPR012975">
    <property type="entry name" value="NOPS"/>
</dbReference>
<evidence type="ECO:0000256" key="5">
    <source>
        <dbReference type="SAM" id="MobiDB-lite"/>
    </source>
</evidence>
<reference evidence="9" key="1">
    <citation type="submission" date="2012-12" db="EMBL/GenBank/DDBJ databases">
        <authorList>
            <person name="Hellsten U."/>
            <person name="Grimwood J."/>
            <person name="Chapman J.A."/>
            <person name="Shapiro H."/>
            <person name="Aerts A."/>
            <person name="Otillar R.P."/>
            <person name="Terry A.Y."/>
            <person name="Boore J.L."/>
            <person name="Simakov O."/>
            <person name="Marletaz F."/>
            <person name="Cho S.-J."/>
            <person name="Edsinger-Gonzales E."/>
            <person name="Havlak P."/>
            <person name="Kuo D.-H."/>
            <person name="Larsson T."/>
            <person name="Lv J."/>
            <person name="Arendt D."/>
            <person name="Savage R."/>
            <person name="Osoegawa K."/>
            <person name="de Jong P."/>
            <person name="Lindberg D.R."/>
            <person name="Seaver E.C."/>
            <person name="Weisblat D.A."/>
            <person name="Putnam N.H."/>
            <person name="Grigoriev I.V."/>
            <person name="Rokhsar D.S."/>
        </authorList>
    </citation>
    <scope>NUCLEOTIDE SEQUENCE</scope>
</reference>
<feature type="region of interest" description="Disordered" evidence="5">
    <location>
        <begin position="485"/>
        <end position="528"/>
    </location>
</feature>
<dbReference type="SMART" id="SM00360">
    <property type="entry name" value="RRM"/>
    <property type="match status" value="2"/>
</dbReference>
<dbReference type="Proteomes" id="UP000015101">
    <property type="component" value="Unassembled WGS sequence"/>
</dbReference>
<evidence type="ECO:0000313" key="8">
    <source>
        <dbReference type="EnsemblMetazoa" id="HelroP191370"/>
    </source>
</evidence>
<keyword evidence="4" id="KW-0175">Coiled coil</keyword>
<protein>
    <recommendedName>
        <fullName evidence="6">RRM domain-containing protein</fullName>
    </recommendedName>
</protein>
<dbReference type="GeneID" id="20211922"/>
<feature type="domain" description="RRM" evidence="6">
    <location>
        <begin position="157"/>
        <end position="238"/>
    </location>
</feature>
<gene>
    <name evidence="8" type="primary">20211922</name>
    <name evidence="7" type="ORF">HELRODRAFT_191370</name>
</gene>